<evidence type="ECO:0000259" key="18">
    <source>
        <dbReference type="PROSITE" id="PS51787"/>
    </source>
</evidence>
<feature type="domain" description="Lon proteolytic" evidence="17">
    <location>
        <begin position="629"/>
        <end position="814"/>
    </location>
</feature>
<evidence type="ECO:0000256" key="2">
    <source>
        <dbReference type="ARBA" id="ARBA00022490"/>
    </source>
</evidence>
<dbReference type="Pfam" id="PF02190">
    <property type="entry name" value="LON_substr_bdg"/>
    <property type="match status" value="1"/>
</dbReference>
<dbReference type="PANTHER" id="PTHR43718">
    <property type="entry name" value="LON PROTEASE"/>
    <property type="match status" value="1"/>
</dbReference>
<keyword evidence="5 10" id="KW-0378">Hydrolase</keyword>
<dbReference type="GO" id="GO:0004176">
    <property type="term" value="F:ATP-dependent peptidase activity"/>
    <property type="evidence" value="ECO:0007669"/>
    <property type="project" value="UniProtKB-UniRule"/>
</dbReference>
<dbReference type="InterPro" id="IPR003111">
    <property type="entry name" value="Lon_prtase_N"/>
</dbReference>
<dbReference type="AlphaFoldDB" id="A0AB38Q1S4"/>
<dbReference type="InterPro" id="IPR003959">
    <property type="entry name" value="ATPase_AAA_core"/>
</dbReference>
<dbReference type="SUPFAM" id="SSF88697">
    <property type="entry name" value="PUA domain-like"/>
    <property type="match status" value="1"/>
</dbReference>
<feature type="active site" evidence="10 12">
    <location>
        <position position="719"/>
    </location>
</feature>
<feature type="region of interest" description="Disordered" evidence="16">
    <location>
        <begin position="1"/>
        <end position="23"/>
    </location>
</feature>
<evidence type="ECO:0000256" key="4">
    <source>
        <dbReference type="ARBA" id="ARBA00022741"/>
    </source>
</evidence>
<feature type="binding site" evidence="10 13">
    <location>
        <begin position="391"/>
        <end position="398"/>
    </location>
    <ligand>
        <name>ATP</name>
        <dbReference type="ChEBI" id="CHEBI:30616"/>
    </ligand>
</feature>
<dbReference type="InterPro" id="IPR027543">
    <property type="entry name" value="Lon_bac"/>
</dbReference>
<evidence type="ECO:0000313" key="19">
    <source>
        <dbReference type="EMBL" id="TXJ28428.1"/>
    </source>
</evidence>
<dbReference type="InterPro" id="IPR004815">
    <property type="entry name" value="Lon_bac/euk-typ"/>
</dbReference>
<dbReference type="InterPro" id="IPR020568">
    <property type="entry name" value="Ribosomal_Su5_D2-typ_SF"/>
</dbReference>
<dbReference type="Gene3D" id="3.40.50.300">
    <property type="entry name" value="P-loop containing nucleotide triphosphate hydrolases"/>
    <property type="match status" value="1"/>
</dbReference>
<feature type="compositionally biased region" description="Basic and acidic residues" evidence="16">
    <location>
        <begin position="1"/>
        <end position="20"/>
    </location>
</feature>
<evidence type="ECO:0000256" key="11">
    <source>
        <dbReference type="PIRNR" id="PIRNR001174"/>
    </source>
</evidence>
<dbReference type="GO" id="GO:0016887">
    <property type="term" value="F:ATP hydrolysis activity"/>
    <property type="evidence" value="ECO:0007669"/>
    <property type="project" value="UniProtKB-UniRule"/>
</dbReference>
<keyword evidence="4 10" id="KW-0547">Nucleotide-binding</keyword>
<dbReference type="InterPro" id="IPR054594">
    <property type="entry name" value="Lon_lid"/>
</dbReference>
<evidence type="ECO:0000256" key="16">
    <source>
        <dbReference type="SAM" id="MobiDB-lite"/>
    </source>
</evidence>
<dbReference type="Proteomes" id="UP000324336">
    <property type="component" value="Unassembled WGS sequence"/>
</dbReference>
<dbReference type="InterPro" id="IPR027417">
    <property type="entry name" value="P-loop_NTPase"/>
</dbReference>
<reference evidence="19 20" key="1">
    <citation type="journal article" date="1992" name="Lakartidningen">
        <title>[Penicillin V and not amoxicillin is the first choice preparation in acute otitis].</title>
        <authorList>
            <person name="Kamme C."/>
            <person name="Lundgren K."/>
            <person name="Prellner K."/>
        </authorList>
    </citation>
    <scope>NUCLEOTIDE SEQUENCE [LARGE SCALE GENOMIC DNA]</scope>
    <source>
        <strain evidence="19 20">PC4597II</strain>
    </source>
</reference>
<dbReference type="PIRSF" id="PIRSF001174">
    <property type="entry name" value="Lon_proteas"/>
    <property type="match status" value="1"/>
</dbReference>
<dbReference type="InterPro" id="IPR046336">
    <property type="entry name" value="Lon_prtase_N_sf"/>
</dbReference>
<dbReference type="PROSITE" id="PS51786">
    <property type="entry name" value="LON_PROTEOLYTIC"/>
    <property type="match status" value="1"/>
</dbReference>
<dbReference type="GO" id="GO:0043565">
    <property type="term" value="F:sequence-specific DNA binding"/>
    <property type="evidence" value="ECO:0007669"/>
    <property type="project" value="UniProtKB-UniRule"/>
</dbReference>
<dbReference type="RefSeq" id="WP_147774530.1">
    <property type="nucleotide sequence ID" value="NZ_SAYA01000001.1"/>
</dbReference>
<proteinExistence type="evidence at transcript level"/>
<keyword evidence="2 10" id="KW-0963">Cytoplasm</keyword>
<comment type="subunit">
    <text evidence="10 11">Homohexamer. Organized in a ring with a central cavity.</text>
</comment>
<keyword evidence="3 10" id="KW-0645">Protease</keyword>
<dbReference type="FunFam" id="3.40.50.300:FF:000021">
    <property type="entry name" value="Lon protease homolog"/>
    <property type="match status" value="1"/>
</dbReference>
<feature type="domain" description="Lon N-terminal" evidence="18">
    <location>
        <begin position="37"/>
        <end position="238"/>
    </location>
</feature>
<evidence type="ECO:0000256" key="8">
    <source>
        <dbReference type="ARBA" id="ARBA00023016"/>
    </source>
</evidence>
<dbReference type="InterPro" id="IPR027065">
    <property type="entry name" value="Lon_Prtase"/>
</dbReference>
<evidence type="ECO:0000256" key="7">
    <source>
        <dbReference type="ARBA" id="ARBA00022840"/>
    </source>
</evidence>
<evidence type="ECO:0000256" key="14">
    <source>
        <dbReference type="PROSITE-ProRule" id="PRU01122"/>
    </source>
</evidence>
<accession>A0AB38Q1S4</accession>
<name>A0AB38Q1S4_9SPIR</name>
<dbReference type="CDD" id="cd19500">
    <property type="entry name" value="RecA-like_Lon"/>
    <property type="match status" value="1"/>
</dbReference>
<dbReference type="Gene3D" id="1.20.5.5270">
    <property type="match status" value="1"/>
</dbReference>
<dbReference type="PRINTS" id="PR00830">
    <property type="entry name" value="ENDOLAPTASE"/>
</dbReference>
<dbReference type="SUPFAM" id="SSF54211">
    <property type="entry name" value="Ribosomal protein S5 domain 2-like"/>
    <property type="match status" value="1"/>
</dbReference>
<evidence type="ECO:0000256" key="3">
    <source>
        <dbReference type="ARBA" id="ARBA00022670"/>
    </source>
</evidence>
<evidence type="ECO:0000313" key="20">
    <source>
        <dbReference type="Proteomes" id="UP000324336"/>
    </source>
</evidence>
<dbReference type="SMART" id="SM00464">
    <property type="entry name" value="LON"/>
    <property type="match status" value="1"/>
</dbReference>
<comment type="subcellular location">
    <subcellularLocation>
        <location evidence="1 10 11">Cytoplasm</location>
    </subcellularLocation>
</comment>
<dbReference type="InterPro" id="IPR008268">
    <property type="entry name" value="Peptidase_S16_AS"/>
</dbReference>
<dbReference type="InterPro" id="IPR014721">
    <property type="entry name" value="Ribsml_uS5_D2-typ_fold_subgr"/>
</dbReference>
<feature type="active site" evidence="10 12">
    <location>
        <position position="762"/>
    </location>
</feature>
<comment type="function">
    <text evidence="10">ATP-dependent serine protease that mediates the selective degradation of mutant and abnormal proteins as well as certain short-lived regulatory proteins. Required for cellular homeostasis and for survival from DNA damage and developmental changes induced by stress. Degrades polypeptides processively to yield small peptide fragments that are 5 to 10 amino acids long. Binds to DNA in a double-stranded, site-specific manner.</text>
</comment>
<dbReference type="Gene3D" id="3.30.230.10">
    <property type="match status" value="1"/>
</dbReference>
<dbReference type="Gene3D" id="2.30.130.40">
    <property type="entry name" value="LON domain-like"/>
    <property type="match status" value="1"/>
</dbReference>
<evidence type="ECO:0000256" key="12">
    <source>
        <dbReference type="PIRSR" id="PIRSR001174-1"/>
    </source>
</evidence>
<dbReference type="EC" id="3.4.21.53" evidence="10 11"/>
<evidence type="ECO:0000256" key="1">
    <source>
        <dbReference type="ARBA" id="ARBA00004496"/>
    </source>
</evidence>
<keyword evidence="7 10" id="KW-0067">ATP-binding</keyword>
<evidence type="ECO:0000256" key="15">
    <source>
        <dbReference type="RuleBase" id="RU000591"/>
    </source>
</evidence>
<dbReference type="InterPro" id="IPR015947">
    <property type="entry name" value="PUA-like_sf"/>
</dbReference>
<comment type="induction">
    <text evidence="10">By heat shock.</text>
</comment>
<dbReference type="PROSITE" id="PS01046">
    <property type="entry name" value="LON_SER"/>
    <property type="match status" value="1"/>
</dbReference>
<dbReference type="InterPro" id="IPR008269">
    <property type="entry name" value="Lon_proteolytic"/>
</dbReference>
<comment type="similarity">
    <text evidence="10 11 14 15">Belongs to the peptidase S16 family.</text>
</comment>
<evidence type="ECO:0000256" key="10">
    <source>
        <dbReference type="HAMAP-Rule" id="MF_01973"/>
    </source>
</evidence>
<gene>
    <name evidence="10 19" type="primary">lon</name>
    <name evidence="19" type="ORF">EPJ73_00260</name>
</gene>
<comment type="caution">
    <text evidence="19">The sequence shown here is derived from an EMBL/GenBank/DDBJ whole genome shotgun (WGS) entry which is preliminary data.</text>
</comment>
<dbReference type="PROSITE" id="PS51787">
    <property type="entry name" value="LON_N"/>
    <property type="match status" value="1"/>
</dbReference>
<dbReference type="GO" id="GO:0005524">
    <property type="term" value="F:ATP binding"/>
    <property type="evidence" value="ECO:0007669"/>
    <property type="project" value="UniProtKB-UniRule"/>
</dbReference>
<dbReference type="SUPFAM" id="SSF52540">
    <property type="entry name" value="P-loop containing nucleoside triphosphate hydrolases"/>
    <property type="match status" value="1"/>
</dbReference>
<dbReference type="GO" id="GO:0006515">
    <property type="term" value="P:protein quality control for misfolded or incompletely synthesized proteins"/>
    <property type="evidence" value="ECO:0007669"/>
    <property type="project" value="UniProtKB-UniRule"/>
</dbReference>
<dbReference type="PANTHER" id="PTHR43718:SF2">
    <property type="entry name" value="LON PROTEASE HOMOLOG, MITOCHONDRIAL"/>
    <property type="match status" value="1"/>
</dbReference>
<evidence type="ECO:0000259" key="17">
    <source>
        <dbReference type="PROSITE" id="PS51786"/>
    </source>
</evidence>
<keyword evidence="6 10" id="KW-0720">Serine protease</keyword>
<protein>
    <recommendedName>
        <fullName evidence="10 11">Lon protease</fullName>
        <ecNumber evidence="10 11">3.4.21.53</ecNumber>
    </recommendedName>
    <alternativeName>
        <fullName evidence="10">ATP-dependent protease La</fullName>
    </alternativeName>
</protein>
<organism evidence="19 20">
    <name type="scientific">Brachyspira aalborgi</name>
    <dbReference type="NCBI Taxonomy" id="29522"/>
    <lineage>
        <taxon>Bacteria</taxon>
        <taxon>Pseudomonadati</taxon>
        <taxon>Spirochaetota</taxon>
        <taxon>Spirochaetia</taxon>
        <taxon>Brachyspirales</taxon>
        <taxon>Brachyspiraceae</taxon>
        <taxon>Brachyspira</taxon>
    </lineage>
</organism>
<dbReference type="Pfam" id="PF00004">
    <property type="entry name" value="AAA"/>
    <property type="match status" value="1"/>
</dbReference>
<dbReference type="GO" id="GO:0004252">
    <property type="term" value="F:serine-type endopeptidase activity"/>
    <property type="evidence" value="ECO:0007669"/>
    <property type="project" value="UniProtKB-UniRule"/>
</dbReference>
<evidence type="ECO:0000256" key="9">
    <source>
        <dbReference type="ARBA" id="ARBA00050665"/>
    </source>
</evidence>
<dbReference type="Gene3D" id="1.10.8.60">
    <property type="match status" value="1"/>
</dbReference>
<dbReference type="Gene3D" id="1.20.58.1480">
    <property type="match status" value="1"/>
</dbReference>
<sequence length="833" mass="94391">MDEAKEIKEENINNENDNKSGSENTLSILEDKLPSRLIIIPVIGKPLFPGLYAPFPIPPAYADSVNKAIEESNGFLGLNLFISDTPKEDGKISTEDIYKVGVIVKVFKKLNLPDGGLNLLINSIKRYKIIRFINVEPVLRIEPLYMPDINNSSSKEDENEIKAYTRALISEVKALSENNPLFTEEMRLTMINVDDPGRLADFVTSMINVERASQQEILETFEVRDRLEKVLLLLQKEREITKIQQKIQGSINSKVQKQQRDYFLKEQLKEIKKELGYDSDPKQKDIDKYKNILKNLKVVDEVKERMEQEIEKISSIDTHSPEYTVSKNYLDTLFSLPWNDEAKEREDINKSKKILDRDHYGLEDVKERIYEFLAVRKLNPNKKSSILCFVGPPGVGKTSIGKSIAEALERPFFRFSLGGMRDEAEIKGHRRTYIGAMPGKIIEALKIVKVKNPVLMLDEIDKLGTSYQGDPSSALLEVLDPEQNSAFRDHYLDLPFDLSNVLFITTSNTLDTIPSPLLDRMEIIRLSGYIMEEKLKIASKYIIPRQIKAHGLNIKNIKFTNRAIEYIINGYAREAGVRNFERRIERICRKIAADIIEKNKKTYNINIDSKDIEKYLKKPIFTNDLTERAIKPGNSIGLAWTSMGGATITIESIKVAEKKDGGSINMTGQLGEVMTESVQIAYSYVRSIAKNYGVSEDYFADAIIHLHVPEGATPKDGPSAGITMATALLSLAMNKVIRNDTAMTGELSLNGKVLPIGGLKEKTIAAKRLGFIKHIIIPFENKRDLDEIPDKVKKGLTFHLVKQVEEVFGFIFKIDKSKKSNKSNKKVKVKKKK</sequence>
<dbReference type="GO" id="GO:0005737">
    <property type="term" value="C:cytoplasm"/>
    <property type="evidence" value="ECO:0007669"/>
    <property type="project" value="UniProtKB-SubCell"/>
</dbReference>
<dbReference type="NCBIfam" id="TIGR00763">
    <property type="entry name" value="lon"/>
    <property type="match status" value="1"/>
</dbReference>
<dbReference type="InterPro" id="IPR003593">
    <property type="entry name" value="AAA+_ATPase"/>
</dbReference>
<evidence type="ECO:0000256" key="13">
    <source>
        <dbReference type="PIRSR" id="PIRSR001174-2"/>
    </source>
</evidence>
<dbReference type="EMBL" id="SAYA01000001">
    <property type="protein sequence ID" value="TXJ28428.1"/>
    <property type="molecule type" value="Genomic_DNA"/>
</dbReference>
<evidence type="ECO:0000256" key="6">
    <source>
        <dbReference type="ARBA" id="ARBA00022825"/>
    </source>
</evidence>
<dbReference type="HAMAP" id="MF_01973">
    <property type="entry name" value="lon_bact"/>
    <property type="match status" value="1"/>
</dbReference>
<evidence type="ECO:0000256" key="5">
    <source>
        <dbReference type="ARBA" id="ARBA00022801"/>
    </source>
</evidence>
<comment type="catalytic activity">
    <reaction evidence="9 10 11 14">
        <text>Hydrolysis of proteins in presence of ATP.</text>
        <dbReference type="EC" id="3.4.21.53"/>
    </reaction>
</comment>
<dbReference type="Pfam" id="PF05362">
    <property type="entry name" value="Lon_C"/>
    <property type="match status" value="1"/>
</dbReference>
<keyword evidence="8 10" id="KW-0346">Stress response</keyword>
<dbReference type="GO" id="GO:0034605">
    <property type="term" value="P:cellular response to heat"/>
    <property type="evidence" value="ECO:0007669"/>
    <property type="project" value="UniProtKB-UniRule"/>
</dbReference>
<dbReference type="SMART" id="SM00382">
    <property type="entry name" value="AAA"/>
    <property type="match status" value="1"/>
</dbReference>
<dbReference type="Pfam" id="PF22667">
    <property type="entry name" value="Lon_lid"/>
    <property type="match status" value="1"/>
</dbReference>